<feature type="chain" id="PRO_5020639087" description="FAS1 domain-containing protein" evidence="2">
    <location>
        <begin position="19"/>
        <end position="190"/>
    </location>
</feature>
<keyword evidence="1 2" id="KW-0732">Signal</keyword>
<reference evidence="4 5" key="1">
    <citation type="submission" date="2019-03" db="EMBL/GenBank/DDBJ databases">
        <title>Sequencing 25 genomes of Wallemia mellicola.</title>
        <authorList>
            <person name="Gostincar C."/>
        </authorList>
    </citation>
    <scope>NUCLEOTIDE SEQUENCE [LARGE SCALE GENOMIC DNA]</scope>
    <source>
        <strain evidence="4 5">EXF-6152</strain>
    </source>
</reference>
<evidence type="ECO:0000256" key="2">
    <source>
        <dbReference type="SAM" id="SignalP"/>
    </source>
</evidence>
<evidence type="ECO:0000259" key="3">
    <source>
        <dbReference type="PROSITE" id="PS50213"/>
    </source>
</evidence>
<dbReference type="Gene3D" id="2.30.180.10">
    <property type="entry name" value="FAS1 domain"/>
    <property type="match status" value="1"/>
</dbReference>
<dbReference type="EMBL" id="SPRC01000061">
    <property type="protein sequence ID" value="TIB75551.1"/>
    <property type="molecule type" value="Genomic_DNA"/>
</dbReference>
<dbReference type="PROSITE" id="PS50213">
    <property type="entry name" value="FAS1"/>
    <property type="match status" value="1"/>
</dbReference>
<dbReference type="InterPro" id="IPR000782">
    <property type="entry name" value="FAS1_domain"/>
</dbReference>
<dbReference type="AlphaFoldDB" id="A0A4T0LZ51"/>
<dbReference type="PANTHER" id="PTHR28156:SF1">
    <property type="entry name" value="FAS1 DOMAIN-CONTAINING PROTEIN YDR262W"/>
    <property type="match status" value="1"/>
</dbReference>
<dbReference type="InterPro" id="IPR040200">
    <property type="entry name" value="Mug57-like"/>
</dbReference>
<evidence type="ECO:0000256" key="1">
    <source>
        <dbReference type="ARBA" id="ARBA00022729"/>
    </source>
</evidence>
<dbReference type="SUPFAM" id="SSF82153">
    <property type="entry name" value="FAS1 domain"/>
    <property type="match status" value="1"/>
</dbReference>
<feature type="domain" description="FAS1" evidence="3">
    <location>
        <begin position="50"/>
        <end position="188"/>
    </location>
</feature>
<gene>
    <name evidence="4" type="ORF">E3Q22_03952</name>
</gene>
<evidence type="ECO:0000313" key="5">
    <source>
        <dbReference type="Proteomes" id="UP000310685"/>
    </source>
</evidence>
<dbReference type="InterPro" id="IPR036378">
    <property type="entry name" value="FAS1_dom_sf"/>
</dbReference>
<feature type="signal peptide" evidence="2">
    <location>
        <begin position="1"/>
        <end position="18"/>
    </location>
</feature>
<organism evidence="4 5">
    <name type="scientific">Wallemia mellicola</name>
    <dbReference type="NCBI Taxonomy" id="1708541"/>
    <lineage>
        <taxon>Eukaryota</taxon>
        <taxon>Fungi</taxon>
        <taxon>Dikarya</taxon>
        <taxon>Basidiomycota</taxon>
        <taxon>Wallemiomycotina</taxon>
        <taxon>Wallemiomycetes</taxon>
        <taxon>Wallemiales</taxon>
        <taxon>Wallemiaceae</taxon>
        <taxon>Wallemia</taxon>
    </lineage>
</organism>
<evidence type="ECO:0000313" key="4">
    <source>
        <dbReference type="EMBL" id="TIB75551.1"/>
    </source>
</evidence>
<proteinExistence type="predicted"/>
<comment type="caution">
    <text evidence="4">The sequence shown here is derived from an EMBL/GenBank/DDBJ whole genome shotgun (WGS) entry which is preliminary data.</text>
</comment>
<name>A0A4T0LZ51_9BASI</name>
<dbReference type="Pfam" id="PF02469">
    <property type="entry name" value="Fasciclin"/>
    <property type="match status" value="1"/>
</dbReference>
<dbReference type="Proteomes" id="UP000310685">
    <property type="component" value="Unassembled WGS sequence"/>
</dbReference>
<accession>A0A4T0LZ51</accession>
<dbReference type="PANTHER" id="PTHR28156">
    <property type="entry name" value="FAS1 DOMAIN-CONTAINING PROTEIN YDR262W"/>
    <property type="match status" value="1"/>
</dbReference>
<sequence>MKLLQPALIFGFAATVTALLIPSEFQISRIMDNLFTGYSQKADSYNRASQLPTISDLLTLQRGSLFYDYVREVSQVERLLDNHATKLTVFAPTNKAIVNLHRRPHQVEHSGVESMRIWEDAMTSSVRNWVESHIVRSSDLEINKTYDALSQTKITLTERDGIKLVNGIKVLDIKTADNGELYVIEDVLRD</sequence>
<protein>
    <recommendedName>
        <fullName evidence="3">FAS1 domain-containing protein</fullName>
    </recommendedName>
</protein>